<protein>
    <recommendedName>
        <fullName evidence="2">USP domain-containing protein</fullName>
    </recommendedName>
</protein>
<dbReference type="InterPro" id="IPR028889">
    <property type="entry name" value="USP"/>
</dbReference>
<evidence type="ECO:0000313" key="4">
    <source>
        <dbReference type="Proteomes" id="UP000604825"/>
    </source>
</evidence>
<dbReference type="GO" id="GO:0004843">
    <property type="term" value="F:cysteine-type deubiquitinase activity"/>
    <property type="evidence" value="ECO:0007669"/>
    <property type="project" value="InterPro"/>
</dbReference>
<evidence type="ECO:0000259" key="2">
    <source>
        <dbReference type="PROSITE" id="PS50235"/>
    </source>
</evidence>
<dbReference type="InterPro" id="IPR038765">
    <property type="entry name" value="Papain-like_cys_pep_sf"/>
</dbReference>
<dbReference type="OrthoDB" id="420187at2759"/>
<feature type="region of interest" description="Disordered" evidence="1">
    <location>
        <begin position="558"/>
        <end position="585"/>
    </location>
</feature>
<keyword evidence="4" id="KW-1185">Reference proteome</keyword>
<dbReference type="PANTHER" id="PTHR24006">
    <property type="entry name" value="UBIQUITIN CARBOXYL-TERMINAL HYDROLASE"/>
    <property type="match status" value="1"/>
</dbReference>
<name>A0A811MW28_9POAL</name>
<dbReference type="EMBL" id="CAJGYO010000002">
    <property type="protein sequence ID" value="CAD6212166.1"/>
    <property type="molecule type" value="Genomic_DNA"/>
</dbReference>
<dbReference type="PROSITE" id="PS50235">
    <property type="entry name" value="USP_3"/>
    <property type="match status" value="1"/>
</dbReference>
<gene>
    <name evidence="3" type="ORF">NCGR_LOCUS7974</name>
</gene>
<accession>A0A811MW28</accession>
<sequence>MAVEELLPKIRELEEGQAELKQEIFKLVPEQQNRRNKCMAILHQKQLVKMPLNFWFILLTLRQQTILLGIYLWENVGKLPVKKKSGERFFIVANNTPLYDDDGSLLAIAAQRQCKCSISSWSIVSVVQQGSAHHLASYFCSCSSSIKFSLQFFAFHSTGASIGFCCYCSLKQHVNESIRLSGSSFYPEIFINRLKSISSDFKSGVQQDAQEFLRCLLDKLDEDSIAPRSSEESSSTEEGSVVKEIFRGCLKSQLRCPECDRCSDKSDPFLDLSLDLNMVETLMDALQSFTNTELIKDFMCDGCKSRVSMEKHFKIEQAPEVLVIHLKRFTNSVSKIWDKVKYLLELDINSFMSSSDDTLQKYDLYVVVEHLGPYGSGHYVCYIRSSEADWYKFNDDKVYKCSVASALENAAYLLFYVKHGSSPWFSTLLEKEDKCPLDGSVSLEEQGEIALVNKEERHLVMGKEMDLLSPTKKRRRHLLMGKEMDLLCQTYLNSYKGMEMAIPCRMHQINWKKVAGWVKHQQEHKDLAVLLDQATRMTMPMGVGSHQAKRTKRVESMFNNELRNDNKGTRKGVQTALAESNRRID</sequence>
<dbReference type="AlphaFoldDB" id="A0A811MW28"/>
<comment type="caution">
    <text evidence="3">The sequence shown here is derived from an EMBL/GenBank/DDBJ whole genome shotgun (WGS) entry which is preliminary data.</text>
</comment>
<dbReference type="Gene3D" id="3.90.70.10">
    <property type="entry name" value="Cysteine proteinases"/>
    <property type="match status" value="1"/>
</dbReference>
<reference evidence="3" key="1">
    <citation type="submission" date="2020-10" db="EMBL/GenBank/DDBJ databases">
        <authorList>
            <person name="Han B."/>
            <person name="Lu T."/>
            <person name="Zhao Q."/>
            <person name="Huang X."/>
            <person name="Zhao Y."/>
        </authorList>
    </citation>
    <scope>NUCLEOTIDE SEQUENCE</scope>
</reference>
<evidence type="ECO:0000256" key="1">
    <source>
        <dbReference type="SAM" id="MobiDB-lite"/>
    </source>
</evidence>
<dbReference type="GO" id="GO:0005634">
    <property type="term" value="C:nucleus"/>
    <property type="evidence" value="ECO:0007669"/>
    <property type="project" value="TreeGrafter"/>
</dbReference>
<dbReference type="PANTHER" id="PTHR24006:SF923">
    <property type="entry name" value="USP DOMAIN-CONTAINING PROTEIN"/>
    <property type="match status" value="1"/>
</dbReference>
<dbReference type="SUPFAM" id="SSF54001">
    <property type="entry name" value="Cysteine proteinases"/>
    <property type="match status" value="1"/>
</dbReference>
<dbReference type="Pfam" id="PF00443">
    <property type="entry name" value="UCH"/>
    <property type="match status" value="1"/>
</dbReference>
<dbReference type="InterPro" id="IPR050164">
    <property type="entry name" value="Peptidase_C19"/>
</dbReference>
<dbReference type="GO" id="GO:0016579">
    <property type="term" value="P:protein deubiquitination"/>
    <property type="evidence" value="ECO:0007669"/>
    <property type="project" value="InterPro"/>
</dbReference>
<dbReference type="InterPro" id="IPR001394">
    <property type="entry name" value="Peptidase_C19_UCH"/>
</dbReference>
<evidence type="ECO:0000313" key="3">
    <source>
        <dbReference type="EMBL" id="CAD6212166.1"/>
    </source>
</evidence>
<dbReference type="Proteomes" id="UP000604825">
    <property type="component" value="Unassembled WGS sequence"/>
</dbReference>
<dbReference type="GO" id="GO:0005829">
    <property type="term" value="C:cytosol"/>
    <property type="evidence" value="ECO:0007669"/>
    <property type="project" value="TreeGrafter"/>
</dbReference>
<feature type="domain" description="USP" evidence="2">
    <location>
        <begin position="129"/>
        <end position="419"/>
    </location>
</feature>
<proteinExistence type="predicted"/>
<organism evidence="3 4">
    <name type="scientific">Miscanthus lutarioriparius</name>
    <dbReference type="NCBI Taxonomy" id="422564"/>
    <lineage>
        <taxon>Eukaryota</taxon>
        <taxon>Viridiplantae</taxon>
        <taxon>Streptophyta</taxon>
        <taxon>Embryophyta</taxon>
        <taxon>Tracheophyta</taxon>
        <taxon>Spermatophyta</taxon>
        <taxon>Magnoliopsida</taxon>
        <taxon>Liliopsida</taxon>
        <taxon>Poales</taxon>
        <taxon>Poaceae</taxon>
        <taxon>PACMAD clade</taxon>
        <taxon>Panicoideae</taxon>
        <taxon>Andropogonodae</taxon>
        <taxon>Andropogoneae</taxon>
        <taxon>Saccharinae</taxon>
        <taxon>Miscanthus</taxon>
    </lineage>
</organism>